<name>A0AAJ1W7K8_9MYCO</name>
<dbReference type="InterPro" id="IPR050678">
    <property type="entry name" value="DNA_Partitioning_ATPase"/>
</dbReference>
<protein>
    <submittedName>
        <fullName evidence="2">ParA family protein</fullName>
    </submittedName>
</protein>
<dbReference type="InterPro" id="IPR025669">
    <property type="entry name" value="AAA_dom"/>
</dbReference>
<gene>
    <name evidence="2" type="ORF">QXL92_33940</name>
</gene>
<reference evidence="2" key="1">
    <citation type="submission" date="2023-06" db="EMBL/GenBank/DDBJ databases">
        <title>Identification of two novel mycobacterium reveal diversities and complexities of Mycobacterium gordonae clade.</title>
        <authorList>
            <person name="Matsumoto Y."/>
            <person name="Nakamura S."/>
            <person name="Motooka D."/>
            <person name="Fukushima K."/>
        </authorList>
    </citation>
    <scope>NUCLEOTIDE SEQUENCE</scope>
    <source>
        <strain evidence="2">TY812</strain>
    </source>
</reference>
<dbReference type="AlphaFoldDB" id="A0AAJ1W7K8"/>
<accession>A0AAJ1W7K8</accession>
<comment type="caution">
    <text evidence="2">The sequence shown here is derived from an EMBL/GenBank/DDBJ whole genome shotgun (WGS) entry which is preliminary data.</text>
</comment>
<dbReference type="InterPro" id="IPR027417">
    <property type="entry name" value="P-loop_NTPase"/>
</dbReference>
<dbReference type="PANTHER" id="PTHR13696:SF52">
    <property type="entry name" value="PARA FAMILY PROTEIN CT_582"/>
    <property type="match status" value="1"/>
</dbReference>
<dbReference type="CDD" id="cd02042">
    <property type="entry name" value="ParAB_family"/>
    <property type="match status" value="1"/>
</dbReference>
<dbReference type="RefSeq" id="WP_103845689.1">
    <property type="nucleotide sequence ID" value="NZ_JAUFSA010000007.1"/>
</dbReference>
<dbReference type="Proteomes" id="UP001229081">
    <property type="component" value="Unassembled WGS sequence"/>
</dbReference>
<dbReference type="Pfam" id="PF13614">
    <property type="entry name" value="AAA_31"/>
    <property type="match status" value="1"/>
</dbReference>
<evidence type="ECO:0000313" key="3">
    <source>
        <dbReference type="Proteomes" id="UP001229081"/>
    </source>
</evidence>
<organism evidence="2 3">
    <name type="scientific">Mycobacterium paragordonae</name>
    <dbReference type="NCBI Taxonomy" id="1389713"/>
    <lineage>
        <taxon>Bacteria</taxon>
        <taxon>Bacillati</taxon>
        <taxon>Actinomycetota</taxon>
        <taxon>Actinomycetes</taxon>
        <taxon>Mycobacteriales</taxon>
        <taxon>Mycobacteriaceae</taxon>
        <taxon>Mycobacterium</taxon>
    </lineage>
</organism>
<dbReference type="EMBL" id="JAUFSA010000007">
    <property type="protein sequence ID" value="MDP7739731.1"/>
    <property type="molecule type" value="Genomic_DNA"/>
</dbReference>
<dbReference type="SUPFAM" id="SSF52540">
    <property type="entry name" value="P-loop containing nucleoside triphosphate hydrolases"/>
    <property type="match status" value="1"/>
</dbReference>
<evidence type="ECO:0000313" key="2">
    <source>
        <dbReference type="EMBL" id="MDP7739731.1"/>
    </source>
</evidence>
<dbReference type="PANTHER" id="PTHR13696">
    <property type="entry name" value="P-LOOP CONTAINING NUCLEOSIDE TRIPHOSPHATE HYDROLASE"/>
    <property type="match status" value="1"/>
</dbReference>
<evidence type="ECO:0000259" key="1">
    <source>
        <dbReference type="Pfam" id="PF13614"/>
    </source>
</evidence>
<proteinExistence type="predicted"/>
<sequence>MSTHHRPRVLAIAMQKGGVGKTTTAINLAVCFTELGQRVALLDLDPQANATDGLSVHVGRDDASMFEVLDDSSDVPVPLANALIQSKWGVWVGASHRALRRVERYGLGIGGYQRFARQVRELPVDLVIIDCPPNLGELTIAALTAADSVLATIKPGPDEIKGLIELQASVRETRDSLNPDVSIDFLVATQFDSRTILAKDVRRNLRNDWPDEYLGEVSLSVRVPEAKNAREPVVSYLPELTSSEDYRRIAQSINERMSAHVVLS</sequence>
<feature type="domain" description="AAA" evidence="1">
    <location>
        <begin position="8"/>
        <end position="183"/>
    </location>
</feature>
<dbReference type="Gene3D" id="3.40.50.300">
    <property type="entry name" value="P-loop containing nucleotide triphosphate hydrolases"/>
    <property type="match status" value="1"/>
</dbReference>